<dbReference type="InterPro" id="IPR002018">
    <property type="entry name" value="CarbesteraseB"/>
</dbReference>
<dbReference type="Pfam" id="PF00135">
    <property type="entry name" value="COesterase"/>
    <property type="match status" value="1"/>
</dbReference>
<dbReference type="PROSITE" id="PS00122">
    <property type="entry name" value="CARBOXYLESTERASE_B_1"/>
    <property type="match status" value="1"/>
</dbReference>
<reference evidence="10 11" key="1">
    <citation type="submission" date="2015-05" db="EMBL/GenBank/DDBJ databases">
        <title>Distinctive expansion of gene families associated with plant cell wall degradation and secondary metabolism in the genomes of grapevine trunk pathogens.</title>
        <authorList>
            <person name="Lawrence D.P."/>
            <person name="Travadon R."/>
            <person name="Rolshausen P.E."/>
            <person name="Baumgartner K."/>
        </authorList>
    </citation>
    <scope>NUCLEOTIDE SEQUENCE [LARGE SCALE GENOMIC DNA]</scope>
    <source>
        <strain evidence="10">DA912</strain>
    </source>
</reference>
<comment type="caution">
    <text evidence="10">The sequence shown here is derived from an EMBL/GenBank/DDBJ whole genome shotgun (WGS) entry which is preliminary data.</text>
</comment>
<dbReference type="STRING" id="1214573.A0A0G2F5X1"/>
<dbReference type="GO" id="GO:0005576">
    <property type="term" value="C:extracellular region"/>
    <property type="evidence" value="ECO:0007669"/>
    <property type="project" value="UniProtKB-SubCell"/>
</dbReference>
<evidence type="ECO:0000256" key="2">
    <source>
        <dbReference type="ARBA" id="ARBA00005964"/>
    </source>
</evidence>
<evidence type="ECO:0000313" key="10">
    <source>
        <dbReference type="EMBL" id="KKY29626.1"/>
    </source>
</evidence>
<accession>A0A0G2F5X1</accession>
<comment type="subcellular location">
    <subcellularLocation>
        <location evidence="1">Secreted</location>
    </subcellularLocation>
</comment>
<evidence type="ECO:0000256" key="1">
    <source>
        <dbReference type="ARBA" id="ARBA00004613"/>
    </source>
</evidence>
<keyword evidence="5 8" id="KW-0378">Hydrolase</keyword>
<dbReference type="InterPro" id="IPR019826">
    <property type="entry name" value="Carboxylesterase_B_AS"/>
</dbReference>
<evidence type="ECO:0000256" key="8">
    <source>
        <dbReference type="RuleBase" id="RU361235"/>
    </source>
</evidence>
<dbReference type="PANTHER" id="PTHR11559">
    <property type="entry name" value="CARBOXYLESTERASE"/>
    <property type="match status" value="1"/>
</dbReference>
<comment type="similarity">
    <text evidence="2 8">Belongs to the type-B carboxylesterase/lipase family.</text>
</comment>
<dbReference type="PROSITE" id="PS00941">
    <property type="entry name" value="CARBOXYLESTERASE_B_2"/>
    <property type="match status" value="1"/>
</dbReference>
<dbReference type="FunFam" id="3.40.50.1820:FF:000213">
    <property type="entry name" value="Carboxylic ester hydrolase"/>
    <property type="match status" value="1"/>
</dbReference>
<keyword evidence="3" id="KW-0964">Secreted</keyword>
<dbReference type="Gene3D" id="3.40.50.1820">
    <property type="entry name" value="alpha/beta hydrolase"/>
    <property type="match status" value="1"/>
</dbReference>
<feature type="domain" description="Carboxylesterase type B" evidence="9">
    <location>
        <begin position="52"/>
        <end position="540"/>
    </location>
</feature>
<keyword evidence="11" id="KW-1185">Reference proteome</keyword>
<dbReference type="InterPro" id="IPR029058">
    <property type="entry name" value="AB_hydrolase_fold"/>
</dbReference>
<dbReference type="ESTHER" id="9pezi-a0a0g2f5x1">
    <property type="family name" value="Fungal_carboxylesterase_lipase"/>
</dbReference>
<dbReference type="InterPro" id="IPR019819">
    <property type="entry name" value="Carboxylesterase_B_CS"/>
</dbReference>
<gene>
    <name evidence="10" type="ORF">UCDDA912_g10451</name>
</gene>
<evidence type="ECO:0000256" key="5">
    <source>
        <dbReference type="ARBA" id="ARBA00022801"/>
    </source>
</evidence>
<evidence type="ECO:0000256" key="6">
    <source>
        <dbReference type="ARBA" id="ARBA00023098"/>
    </source>
</evidence>
<evidence type="ECO:0000256" key="7">
    <source>
        <dbReference type="ARBA" id="ARBA00023180"/>
    </source>
</evidence>
<name>A0A0G2F5X1_9PEZI</name>
<keyword evidence="7" id="KW-0325">Glycoprotein</keyword>
<dbReference type="InterPro" id="IPR050309">
    <property type="entry name" value="Type-B_Carboxylest/Lipase"/>
</dbReference>
<reference evidence="10 11" key="2">
    <citation type="submission" date="2015-05" db="EMBL/GenBank/DDBJ databases">
        <authorList>
            <person name="Morales-Cruz A."/>
            <person name="Amrine K.C."/>
            <person name="Cantu D."/>
        </authorList>
    </citation>
    <scope>NUCLEOTIDE SEQUENCE [LARGE SCALE GENOMIC DNA]</scope>
    <source>
        <strain evidence="10">DA912</strain>
    </source>
</reference>
<dbReference type="SUPFAM" id="SSF53474">
    <property type="entry name" value="alpha/beta-Hydrolases"/>
    <property type="match status" value="1"/>
</dbReference>
<feature type="chain" id="PRO_5006986734" description="Carboxylic ester hydrolase" evidence="8">
    <location>
        <begin position="19"/>
        <end position="575"/>
    </location>
</feature>
<evidence type="ECO:0000256" key="3">
    <source>
        <dbReference type="ARBA" id="ARBA00022525"/>
    </source>
</evidence>
<keyword evidence="6" id="KW-0443">Lipid metabolism</keyword>
<dbReference type="GO" id="GO:0016787">
    <property type="term" value="F:hydrolase activity"/>
    <property type="evidence" value="ECO:0007669"/>
    <property type="project" value="UniProtKB-KW"/>
</dbReference>
<dbReference type="OrthoDB" id="408631at2759"/>
<protein>
    <recommendedName>
        <fullName evidence="8">Carboxylic ester hydrolase</fullName>
        <ecNumber evidence="8">3.1.1.-</ecNumber>
    </recommendedName>
</protein>
<dbReference type="GO" id="GO:0006629">
    <property type="term" value="P:lipid metabolic process"/>
    <property type="evidence" value="ECO:0007669"/>
    <property type="project" value="UniProtKB-KW"/>
</dbReference>
<evidence type="ECO:0000313" key="11">
    <source>
        <dbReference type="Proteomes" id="UP000034680"/>
    </source>
</evidence>
<dbReference type="AlphaFoldDB" id="A0A0G2F5X1"/>
<feature type="signal peptide" evidence="8">
    <location>
        <begin position="1"/>
        <end position="18"/>
    </location>
</feature>
<dbReference type="EC" id="3.1.1.-" evidence="8"/>
<evidence type="ECO:0000259" key="9">
    <source>
        <dbReference type="Pfam" id="PF00135"/>
    </source>
</evidence>
<dbReference type="Proteomes" id="UP000034680">
    <property type="component" value="Unassembled WGS sequence"/>
</dbReference>
<dbReference type="PROSITE" id="PS51257">
    <property type="entry name" value="PROKAR_LIPOPROTEIN"/>
    <property type="match status" value="1"/>
</dbReference>
<keyword evidence="4 8" id="KW-0732">Signal</keyword>
<proteinExistence type="inferred from homology"/>
<evidence type="ECO:0000256" key="4">
    <source>
        <dbReference type="ARBA" id="ARBA00022729"/>
    </source>
</evidence>
<organism evidence="10 11">
    <name type="scientific">Diaporthe ampelina</name>
    <dbReference type="NCBI Taxonomy" id="1214573"/>
    <lineage>
        <taxon>Eukaryota</taxon>
        <taxon>Fungi</taxon>
        <taxon>Dikarya</taxon>
        <taxon>Ascomycota</taxon>
        <taxon>Pezizomycotina</taxon>
        <taxon>Sordariomycetes</taxon>
        <taxon>Sordariomycetidae</taxon>
        <taxon>Diaporthales</taxon>
        <taxon>Diaporthaceae</taxon>
        <taxon>Diaporthe</taxon>
    </lineage>
</organism>
<dbReference type="EMBL" id="LCUC01000666">
    <property type="protein sequence ID" value="KKY29626.1"/>
    <property type="molecule type" value="Genomic_DNA"/>
</dbReference>
<sequence length="575" mass="61920">MKGPSISAWASLVACVLALPARQGSPVVNGRAASPTVVLSPSNTVVGLASGNVEKYAGIPFADPPTGSLRLKPPKKLSTNLGDAYDAINPAAACPQMLVSTGENQSLFLQVLGDLVSLPIIQAATNQSEDCLTVSVIRPAGVEAGANLPVLYWIFGGAFELGWAAMYDGTDLLDQAISQDQPYIFVAVNYRVAGFGFMPGKEILADGSSNLGLLDQRAGLEWVADNIEAFGGDPTKVTLWGESAGAISVFDQMALYGGDNNYNGKPLFRGAIMNSGSIVPADPVDCPKGQVIYDTVVKEGGCSGAADTLECLRALPYDKFLDAANSVPGFLGYQSVALSYLPRPDGTVLPDSPDVLAAQGRYAAVPMINGDQEDEGTIFTLFTSNVTTTQDLLEYLATYYFNSASDEQLTALLDTYPQDITQGSPFRTGILNEVYPQFKRISALLGDLVFTLSRRGFLENTNAANPSVPSWSYLASYNFGTPFLGTFHGSDLLQVFFGIYDNYAARSIRTYYFNFLHNLDPNVGYGSYPNWPQWKDTGEGNQLVQFYALSQNYLADDFRSDTYAFIKENIASLRI</sequence>